<proteinExistence type="predicted"/>
<dbReference type="Pfam" id="PF06210">
    <property type="entry name" value="DUF1003"/>
    <property type="match status" value="1"/>
</dbReference>
<sequence length="116" mass="12932">MGSWRFVFAFVAFMAVWALLNSLTRGWDPYPFILLNLFLSMLAGLQGAILLIAAKRQDAVAADLARHDYDTNVAAKRDVEALLEVNATQLEILRALQDDLRTRLEALERRGPTTGA</sequence>
<keyword evidence="1" id="KW-1133">Transmembrane helix</keyword>
<dbReference type="Proteomes" id="UP001430172">
    <property type="component" value="Unassembled WGS sequence"/>
</dbReference>
<dbReference type="EMBL" id="JAFDVD010000016">
    <property type="protein sequence ID" value="MBM6401668.1"/>
    <property type="molecule type" value="Genomic_DNA"/>
</dbReference>
<name>A0ABS2CQF3_9MICO</name>
<keyword evidence="1" id="KW-0812">Transmembrane</keyword>
<keyword evidence="3" id="KW-1185">Reference proteome</keyword>
<protein>
    <submittedName>
        <fullName evidence="2">DUF1003 domain-containing protein</fullName>
    </submittedName>
</protein>
<dbReference type="PANTHER" id="PTHR41386">
    <property type="entry name" value="INTEGRAL MEMBRANE PROTEIN-RELATED"/>
    <property type="match status" value="1"/>
</dbReference>
<dbReference type="InterPro" id="IPR010406">
    <property type="entry name" value="DUF1003"/>
</dbReference>
<accession>A0ABS2CQF3</accession>
<organism evidence="2 3">
    <name type="scientific">Phycicoccus sonneratiae</name>
    <dbReference type="NCBI Taxonomy" id="2807628"/>
    <lineage>
        <taxon>Bacteria</taxon>
        <taxon>Bacillati</taxon>
        <taxon>Actinomycetota</taxon>
        <taxon>Actinomycetes</taxon>
        <taxon>Micrococcales</taxon>
        <taxon>Intrasporangiaceae</taxon>
        <taxon>Phycicoccus</taxon>
    </lineage>
</organism>
<comment type="caution">
    <text evidence="2">The sequence shown here is derived from an EMBL/GenBank/DDBJ whole genome shotgun (WGS) entry which is preliminary data.</text>
</comment>
<keyword evidence="1" id="KW-0472">Membrane</keyword>
<dbReference type="PANTHER" id="PTHR41386:SF1">
    <property type="entry name" value="MEMBRANE PROTEIN"/>
    <property type="match status" value="1"/>
</dbReference>
<evidence type="ECO:0000313" key="3">
    <source>
        <dbReference type="Proteomes" id="UP001430172"/>
    </source>
</evidence>
<evidence type="ECO:0000256" key="1">
    <source>
        <dbReference type="SAM" id="Phobius"/>
    </source>
</evidence>
<feature type="transmembrane region" description="Helical" evidence="1">
    <location>
        <begin position="32"/>
        <end position="54"/>
    </location>
</feature>
<reference evidence="2" key="1">
    <citation type="submission" date="2021-02" db="EMBL/GenBank/DDBJ databases">
        <title>Phycicoccus sp. MQZ13P-5T, whole genome shotgun sequence.</title>
        <authorList>
            <person name="Tuo L."/>
        </authorList>
    </citation>
    <scope>NUCLEOTIDE SEQUENCE</scope>
    <source>
        <strain evidence="2">MQZ13P-5</strain>
    </source>
</reference>
<gene>
    <name evidence="2" type="ORF">JQN70_14825</name>
</gene>
<evidence type="ECO:0000313" key="2">
    <source>
        <dbReference type="EMBL" id="MBM6401668.1"/>
    </source>
</evidence>